<keyword evidence="11" id="KW-1185">Reference proteome</keyword>
<dbReference type="GO" id="GO:0032889">
    <property type="term" value="P:regulation of vacuole fusion, non-autophagic"/>
    <property type="evidence" value="ECO:0007669"/>
    <property type="project" value="TreeGrafter"/>
</dbReference>
<dbReference type="EC" id="2.7.11.1" evidence="1"/>
<keyword evidence="5" id="KW-0418">Kinase</keyword>
<evidence type="ECO:0000256" key="5">
    <source>
        <dbReference type="ARBA" id="ARBA00022777"/>
    </source>
</evidence>
<dbReference type="GO" id="GO:0004674">
    <property type="term" value="F:protein serine/threonine kinase activity"/>
    <property type="evidence" value="ECO:0007669"/>
    <property type="project" value="UniProtKB-KW"/>
</dbReference>
<keyword evidence="6" id="KW-0067">ATP-binding</keyword>
<evidence type="ECO:0000256" key="8">
    <source>
        <dbReference type="ARBA" id="ARBA00048679"/>
    </source>
</evidence>
<dbReference type="InterPro" id="IPR052239">
    <property type="entry name" value="Ser/Thr-specific_kinases"/>
</dbReference>
<dbReference type="PROSITE" id="PS50011">
    <property type="entry name" value="PROTEIN_KINASE_DOM"/>
    <property type="match status" value="1"/>
</dbReference>
<sequence length="376" mass="42885">MNTLKHLVKSCCSLCCFCCCYDYDESFISINGRRYLIKELLSERSLSFIYLVRQMGISNSSQRMSMGSTSEMYALKKTRCPFGNIESISQAMKEIDNYKRFQSPYIISLVDSQVRQEKDGTKTVLILLPFYPLGSLQDSINRNILRGTFLSENECIRIMIGITRALRYLHDPAAREETDDNEIERDTVSVAYSDEAAFLLDDTPLELDILSSHNTTNTNSYSHRDLKPSNILFSSDGVPVISDLSLCSKTDVTIKTKLQLHELQEWVSDHCTIPYTAPELLNLKQNIDMDYKVDIWSFGCICYAMLFGISPFEREEQLRGSSLVYAISTGKFSYPKQTRYSQNLLDIIESCLQVEPANRPTTNSLLATFQELQTTN</sequence>
<dbReference type="InterPro" id="IPR008271">
    <property type="entry name" value="Ser/Thr_kinase_AS"/>
</dbReference>
<dbReference type="GO" id="GO:0006624">
    <property type="term" value="P:vacuolar protein processing"/>
    <property type="evidence" value="ECO:0007669"/>
    <property type="project" value="TreeGrafter"/>
</dbReference>
<dbReference type="Pfam" id="PF00069">
    <property type="entry name" value="Pkinase"/>
    <property type="match status" value="2"/>
</dbReference>
<comment type="catalytic activity">
    <reaction evidence="8">
        <text>L-seryl-[protein] + ATP = O-phospho-L-seryl-[protein] + ADP + H(+)</text>
        <dbReference type="Rhea" id="RHEA:17989"/>
        <dbReference type="Rhea" id="RHEA-COMP:9863"/>
        <dbReference type="Rhea" id="RHEA-COMP:11604"/>
        <dbReference type="ChEBI" id="CHEBI:15378"/>
        <dbReference type="ChEBI" id="CHEBI:29999"/>
        <dbReference type="ChEBI" id="CHEBI:30616"/>
        <dbReference type="ChEBI" id="CHEBI:83421"/>
        <dbReference type="ChEBI" id="CHEBI:456216"/>
        <dbReference type="EC" id="2.7.11.1"/>
    </reaction>
</comment>
<dbReference type="GO" id="GO:0005524">
    <property type="term" value="F:ATP binding"/>
    <property type="evidence" value="ECO:0007669"/>
    <property type="project" value="UniProtKB-KW"/>
</dbReference>
<dbReference type="GeneID" id="59234357"/>
<dbReference type="Proteomes" id="UP000509704">
    <property type="component" value="Chromosome 1"/>
</dbReference>
<reference evidence="10 11" key="1">
    <citation type="submission" date="2020-07" db="EMBL/GenBank/DDBJ databases">
        <title>The yeast mating-type switching endonuclease HO is a domesticated member of an unorthodox homing genetic element family.</title>
        <authorList>
            <person name="Coughlan A.Y."/>
            <person name="Lombardi L."/>
            <person name="Braun-Galleani S."/>
            <person name="Martos A.R."/>
            <person name="Galeote V."/>
            <person name="Bigey F."/>
            <person name="Dequin S."/>
            <person name="Byrne K.P."/>
            <person name="Wolfe K.H."/>
        </authorList>
    </citation>
    <scope>NUCLEOTIDE SEQUENCE [LARGE SCALE GENOMIC DNA]</scope>
    <source>
        <strain evidence="10 11">NRRL Y-6702</strain>
    </source>
</reference>
<dbReference type="GO" id="GO:0005794">
    <property type="term" value="C:Golgi apparatus"/>
    <property type="evidence" value="ECO:0007669"/>
    <property type="project" value="TreeGrafter"/>
</dbReference>
<dbReference type="SUPFAM" id="SSF56112">
    <property type="entry name" value="Protein kinase-like (PK-like)"/>
    <property type="match status" value="1"/>
</dbReference>
<dbReference type="PANTHER" id="PTHR45998:SF2">
    <property type="entry name" value="SERINE_THREONINE-PROTEIN KINASE 16"/>
    <property type="match status" value="1"/>
</dbReference>
<protein>
    <recommendedName>
        <fullName evidence="1">non-specific serine/threonine protein kinase</fullName>
        <ecNumber evidence="1">2.7.11.1</ecNumber>
    </recommendedName>
</protein>
<comment type="catalytic activity">
    <reaction evidence="7">
        <text>L-threonyl-[protein] + ATP = O-phospho-L-threonyl-[protein] + ADP + H(+)</text>
        <dbReference type="Rhea" id="RHEA:46608"/>
        <dbReference type="Rhea" id="RHEA-COMP:11060"/>
        <dbReference type="Rhea" id="RHEA-COMP:11605"/>
        <dbReference type="ChEBI" id="CHEBI:15378"/>
        <dbReference type="ChEBI" id="CHEBI:30013"/>
        <dbReference type="ChEBI" id="CHEBI:30616"/>
        <dbReference type="ChEBI" id="CHEBI:61977"/>
        <dbReference type="ChEBI" id="CHEBI:456216"/>
        <dbReference type="EC" id="2.7.11.1"/>
    </reaction>
</comment>
<dbReference type="GO" id="GO:0005773">
    <property type="term" value="C:vacuole"/>
    <property type="evidence" value="ECO:0007669"/>
    <property type="project" value="GOC"/>
</dbReference>
<dbReference type="SMART" id="SM00220">
    <property type="entry name" value="S_TKc"/>
    <property type="match status" value="1"/>
</dbReference>
<evidence type="ECO:0000256" key="3">
    <source>
        <dbReference type="ARBA" id="ARBA00022679"/>
    </source>
</evidence>
<organism evidence="10 11">
    <name type="scientific">Zygotorulaspora mrakii</name>
    <name type="common">Zygosaccharomyces mrakii</name>
    <dbReference type="NCBI Taxonomy" id="42260"/>
    <lineage>
        <taxon>Eukaryota</taxon>
        <taxon>Fungi</taxon>
        <taxon>Dikarya</taxon>
        <taxon>Ascomycota</taxon>
        <taxon>Saccharomycotina</taxon>
        <taxon>Saccharomycetes</taxon>
        <taxon>Saccharomycetales</taxon>
        <taxon>Saccharomycetaceae</taxon>
        <taxon>Zygotorulaspora</taxon>
    </lineage>
</organism>
<proteinExistence type="predicted"/>
<dbReference type="RefSeq" id="XP_037142449.1">
    <property type="nucleotide sequence ID" value="XM_037286554.1"/>
</dbReference>
<dbReference type="Gene3D" id="1.10.510.10">
    <property type="entry name" value="Transferase(Phosphotransferase) domain 1"/>
    <property type="match status" value="2"/>
</dbReference>
<dbReference type="KEGG" id="zmk:HG535_0A06630"/>
<keyword evidence="3" id="KW-0808">Transferase</keyword>
<dbReference type="InterPro" id="IPR011009">
    <property type="entry name" value="Kinase-like_dom_sf"/>
</dbReference>
<dbReference type="PROSITE" id="PS00108">
    <property type="entry name" value="PROTEIN_KINASE_ST"/>
    <property type="match status" value="1"/>
</dbReference>
<keyword evidence="2" id="KW-0723">Serine/threonine-protein kinase</keyword>
<dbReference type="OrthoDB" id="248923at2759"/>
<name>A0A7H9AWS4_ZYGMR</name>
<evidence type="ECO:0000256" key="1">
    <source>
        <dbReference type="ARBA" id="ARBA00012513"/>
    </source>
</evidence>
<dbReference type="InterPro" id="IPR000719">
    <property type="entry name" value="Prot_kinase_dom"/>
</dbReference>
<evidence type="ECO:0000259" key="9">
    <source>
        <dbReference type="PROSITE" id="PS50011"/>
    </source>
</evidence>
<accession>A0A7H9AWS4</accession>
<keyword evidence="4" id="KW-0547">Nucleotide-binding</keyword>
<evidence type="ECO:0000256" key="4">
    <source>
        <dbReference type="ARBA" id="ARBA00022741"/>
    </source>
</evidence>
<dbReference type="PANTHER" id="PTHR45998">
    <property type="entry name" value="SERINE/THREONINE-PROTEIN KINASE 16"/>
    <property type="match status" value="1"/>
</dbReference>
<evidence type="ECO:0000256" key="7">
    <source>
        <dbReference type="ARBA" id="ARBA00047899"/>
    </source>
</evidence>
<evidence type="ECO:0000313" key="10">
    <source>
        <dbReference type="EMBL" id="QLG70721.1"/>
    </source>
</evidence>
<evidence type="ECO:0000256" key="6">
    <source>
        <dbReference type="ARBA" id="ARBA00022840"/>
    </source>
</evidence>
<dbReference type="AlphaFoldDB" id="A0A7H9AWS4"/>
<evidence type="ECO:0000313" key="11">
    <source>
        <dbReference type="Proteomes" id="UP000509704"/>
    </source>
</evidence>
<gene>
    <name evidence="10" type="ORF">HG535_0A06630</name>
</gene>
<feature type="domain" description="Protein kinase" evidence="9">
    <location>
        <begin position="35"/>
        <end position="372"/>
    </location>
</feature>
<dbReference type="EMBL" id="CP058604">
    <property type="protein sequence ID" value="QLG70721.1"/>
    <property type="molecule type" value="Genomic_DNA"/>
</dbReference>
<evidence type="ECO:0000256" key="2">
    <source>
        <dbReference type="ARBA" id="ARBA00022527"/>
    </source>
</evidence>